<keyword evidence="5" id="KW-1185">Reference proteome</keyword>
<evidence type="ECO:0000256" key="2">
    <source>
        <dbReference type="SAM" id="SignalP"/>
    </source>
</evidence>
<evidence type="ECO:0000259" key="3">
    <source>
        <dbReference type="PROSITE" id="PS50008"/>
    </source>
</evidence>
<dbReference type="KEGG" id="cts:Ctha_1212"/>
<dbReference type="EMBL" id="CP001100">
    <property type="protein sequence ID" value="ACF13676.1"/>
    <property type="molecule type" value="Genomic_DNA"/>
</dbReference>
<reference evidence="4 5" key="1">
    <citation type="submission" date="2008-06" db="EMBL/GenBank/DDBJ databases">
        <title>Complete sequence of Chloroherpeton thalassium ATCC 35110.</title>
        <authorList>
            <consortium name="US DOE Joint Genome Institute"/>
            <person name="Lucas S."/>
            <person name="Copeland A."/>
            <person name="Lapidus A."/>
            <person name="Glavina del Rio T."/>
            <person name="Dalin E."/>
            <person name="Tice H."/>
            <person name="Bruce D."/>
            <person name="Goodwin L."/>
            <person name="Pitluck S."/>
            <person name="Schmutz J."/>
            <person name="Larimer F."/>
            <person name="Land M."/>
            <person name="Hauser L."/>
            <person name="Kyrpides N."/>
            <person name="Mikhailova N."/>
            <person name="Liu Z."/>
            <person name="Li T."/>
            <person name="Zhao F."/>
            <person name="Overmann J."/>
            <person name="Bryant D.A."/>
            <person name="Richardson P."/>
        </authorList>
    </citation>
    <scope>NUCLEOTIDE SEQUENCE [LARGE SCALE GENOMIC DNA]</scope>
    <source>
        <strain evidence="5">ATCC 35110 / GB-78</strain>
    </source>
</reference>
<dbReference type="Proteomes" id="UP000001208">
    <property type="component" value="Chromosome"/>
</dbReference>
<sequence length="960" mass="108222">MTRKPLSGVFLLFFCMQLFFQGCASSERLTATSAATTALQDTSFSVPDSAQTLSAKLLAISDSAATRKFHELFPDSLQQDSLLQNTADSLKTELGKTKKPKGALDSAIYYTARDSVIYDLTGKMVYLHGEGKIDYQEFKLQAPEIAIDMQKNELHAESAFDSTKFGLAIPVFQDDSGEYEAAKMTYNFKTKRGKITEVYTQIDDGYYKGEHIKRRETGELYVEGGRYTTCNHDPPHYWFYGAKMKIIPGDRVIARPLVLYVEGVPLFALPFMFFPSKSGQTSGIVIPSYGYDSQIGYNISEGGYYWYINDYMDWLNEGDISLKGSWRMRTRFRYAERYHLSGNISAEFQREFDNEEGDPGFEKVDGWNVEITHNQEFDPSAKAKINLKFASQNTTAYSLNTFDATDIISQQATSYASFTKTFAEGQRSLSLSYQRTQELDEKNLSESFSLSLYQGQFYPFKGRRSTGDKIWEKLAFTPSTSMSGSFNTTESSHTANWTATSNMKLSLQHTFSSAFQATFSQSINTTGRIKHTAPYSDVSGVKIAMPLSMQSTLFGNFNVNTSLTLNEYLVDRTVEKIFNEEDSTVTEVETRGLNKFYTYSLTTSVQTRLYGVLGTGILEGLLGLKALRHTLVPNLSYSYSPDFSRGTYGYYKSYIDEDGDEVRYSRFENSLYSPSSGESQTLGISLSNIFEAKVKSMDSTKAIDDPSREESTFQFLSLTASSGYNFAADSLNISQLKLSASTTTLSPYLTLSASATYDFYTYDKETGDKINKLYIKDTGSPLRLISASFNMSSTLKGEKSKSLQGSPQGSLPGAQSPLDSLNRNNQDESSSGLVPTDFNREFGRNTQFGMPWQMTLNMNFTIDESDPLEPAELDAQLSTSFRISPTTNWQLRTYVTYNFSDHKFNFPTIYINRDLHCWQMSFQWTPVGTYRSYYFKIGLKAPQLQDIEVEKRDQPVAIFE</sequence>
<feature type="compositionally biased region" description="Polar residues" evidence="1">
    <location>
        <begin position="817"/>
        <end position="833"/>
    </location>
</feature>
<dbReference type="GO" id="GO:0006629">
    <property type="term" value="P:lipid metabolic process"/>
    <property type="evidence" value="ECO:0007669"/>
    <property type="project" value="InterPro"/>
</dbReference>
<dbReference type="AlphaFoldDB" id="B3QYY3"/>
<dbReference type="PANTHER" id="PTHR30189:SF1">
    <property type="entry name" value="LPS-ASSEMBLY PROTEIN LPTD"/>
    <property type="match status" value="1"/>
</dbReference>
<dbReference type="PROSITE" id="PS51257">
    <property type="entry name" value="PROKAR_LIPOPROTEIN"/>
    <property type="match status" value="1"/>
</dbReference>
<dbReference type="InterPro" id="IPR001711">
    <property type="entry name" value="PLipase_C_Pinositol-sp_Y"/>
</dbReference>
<gene>
    <name evidence="4" type="ordered locus">Ctha_1212</name>
</gene>
<dbReference type="PROSITE" id="PS50008">
    <property type="entry name" value="PIPLC_Y_DOMAIN"/>
    <property type="match status" value="1"/>
</dbReference>
<dbReference type="OrthoDB" id="9802320at2"/>
<organism evidence="4 5">
    <name type="scientific">Chloroherpeton thalassium (strain ATCC 35110 / GB-78)</name>
    <dbReference type="NCBI Taxonomy" id="517418"/>
    <lineage>
        <taxon>Bacteria</taxon>
        <taxon>Pseudomonadati</taxon>
        <taxon>Chlorobiota</taxon>
        <taxon>Chlorobiia</taxon>
        <taxon>Chlorobiales</taxon>
        <taxon>Chloroherpetonaceae</taxon>
        <taxon>Chloroherpeton</taxon>
    </lineage>
</organism>
<accession>B3QYY3</accession>
<protein>
    <recommendedName>
        <fullName evidence="3">PI-PLC Y-box domain-containing protein</fullName>
    </recommendedName>
</protein>
<dbReference type="GO" id="GO:0035556">
    <property type="term" value="P:intracellular signal transduction"/>
    <property type="evidence" value="ECO:0007669"/>
    <property type="project" value="InterPro"/>
</dbReference>
<dbReference type="InterPro" id="IPR045659">
    <property type="entry name" value="LptD_2"/>
</dbReference>
<dbReference type="Pfam" id="PF19838">
    <property type="entry name" value="LptD_2"/>
    <property type="match status" value="1"/>
</dbReference>
<dbReference type="PANTHER" id="PTHR30189">
    <property type="entry name" value="LPS-ASSEMBLY PROTEIN"/>
    <property type="match status" value="1"/>
</dbReference>
<evidence type="ECO:0000256" key="1">
    <source>
        <dbReference type="SAM" id="MobiDB-lite"/>
    </source>
</evidence>
<dbReference type="STRING" id="517418.Ctha_1212"/>
<proteinExistence type="predicted"/>
<feature type="domain" description="PI-PLC Y-box" evidence="3">
    <location>
        <begin position="214"/>
        <end position="244"/>
    </location>
</feature>
<feature type="chain" id="PRO_5002797787" description="PI-PLC Y-box domain-containing protein" evidence="2">
    <location>
        <begin position="21"/>
        <end position="960"/>
    </location>
</feature>
<dbReference type="InterPro" id="IPR050218">
    <property type="entry name" value="LptD"/>
</dbReference>
<evidence type="ECO:0000313" key="4">
    <source>
        <dbReference type="EMBL" id="ACF13676.1"/>
    </source>
</evidence>
<keyword evidence="2" id="KW-0732">Signal</keyword>
<feature type="signal peptide" evidence="2">
    <location>
        <begin position="1"/>
        <end position="20"/>
    </location>
</feature>
<dbReference type="eggNOG" id="COG1452">
    <property type="taxonomic scope" value="Bacteria"/>
</dbReference>
<dbReference type="GO" id="GO:0004435">
    <property type="term" value="F:phosphatidylinositol-4,5-bisphosphate phospholipase C activity"/>
    <property type="evidence" value="ECO:0007669"/>
    <property type="project" value="InterPro"/>
</dbReference>
<name>B3QYY3_CHLT3</name>
<evidence type="ECO:0000313" key="5">
    <source>
        <dbReference type="Proteomes" id="UP000001208"/>
    </source>
</evidence>
<feature type="region of interest" description="Disordered" evidence="1">
    <location>
        <begin position="796"/>
        <end position="839"/>
    </location>
</feature>
<dbReference type="GO" id="GO:0009279">
    <property type="term" value="C:cell outer membrane"/>
    <property type="evidence" value="ECO:0007669"/>
    <property type="project" value="TreeGrafter"/>
</dbReference>
<dbReference type="HOGENOM" id="CLU_007637_0_0_10"/>
<dbReference type="GO" id="GO:1990351">
    <property type="term" value="C:transporter complex"/>
    <property type="evidence" value="ECO:0007669"/>
    <property type="project" value="TreeGrafter"/>
</dbReference>